<gene>
    <name evidence="2" type="ORF">DSAG12_02585</name>
</gene>
<evidence type="ECO:0000256" key="1">
    <source>
        <dbReference type="SAM" id="Phobius"/>
    </source>
</evidence>
<sequence>MSKASYIERALKSFFIDTFLNGFKLLFEKMYLPFSIVLFSVLGLNIVSIFLYYQEVAWMTLDLVNDFLLLGFLIAGSIVVFGLISAVWKNYIFQTIFVFIGIILSIIIVFVFNPDPDLVVFQVLEFAFLVSWIIISSVSLFFIIFYFFTGIPGKIVLAGKSDDRIFLGGFIRLVALGTIGISIVIIVKNLQSINAIVLGAMGIIVALIILIYGWTVDLNNTTTNFISIMGCFNFYITYQLSASISPSETVTNAFTEIIILIFTALYYIQSKVSKVEGIETSQFEKKKDGRKIFFQKRLIISALGKQIFGDLSLILLTIGAALGYSLLLLSVLIDPSLPLVDEISSFTVDIGIPLASHRIFAFISMMIFLVSFITFLTSERYRQLATNNYDFKQGVKIIGDKMSAWGSRVKKRFSFLKSSKNKDDEKEVDED</sequence>
<reference evidence="2 3" key="1">
    <citation type="journal article" date="2020" name="Nature">
        <title>Isolation of an archaeon at the prokaryote-eukaryote interface.</title>
        <authorList>
            <person name="Imachi H."/>
            <person name="Nobu M.K."/>
            <person name="Nakahara N."/>
            <person name="Morono Y."/>
            <person name="Ogawara M."/>
            <person name="Takaki Y."/>
            <person name="Takano Y."/>
            <person name="Uematsu K."/>
            <person name="Ikuta T."/>
            <person name="Ito M."/>
            <person name="Matsui Y."/>
            <person name="Miyazaki M."/>
            <person name="Murata K."/>
            <person name="Saito Y."/>
            <person name="Sakai S."/>
            <person name="Song C."/>
            <person name="Tasumi E."/>
            <person name="Yamanaka Y."/>
            <person name="Yamaguchi T."/>
            <person name="Kamagata Y."/>
            <person name="Tamaki H."/>
            <person name="Takai K."/>
        </authorList>
    </citation>
    <scope>NUCLEOTIDE SEQUENCE [LARGE SCALE GENOMIC DNA]</scope>
    <source>
        <strain evidence="2 3">MK-D1</strain>
    </source>
</reference>
<feature type="transmembrane region" description="Helical" evidence="1">
    <location>
        <begin position="169"/>
        <end position="187"/>
    </location>
</feature>
<evidence type="ECO:0000313" key="3">
    <source>
        <dbReference type="Proteomes" id="UP000321408"/>
    </source>
</evidence>
<feature type="transmembrane region" description="Helical" evidence="1">
    <location>
        <begin position="193"/>
        <end position="213"/>
    </location>
</feature>
<accession>A0A5B9DCM3</accession>
<protein>
    <submittedName>
        <fullName evidence="2">Uncharacterized protein</fullName>
    </submittedName>
</protein>
<name>A0A5B9DCM3_9ARCH</name>
<feature type="transmembrane region" description="Helical" evidence="1">
    <location>
        <begin position="31"/>
        <end position="53"/>
    </location>
</feature>
<reference evidence="2 3" key="2">
    <citation type="journal article" date="2024" name="Int. J. Syst. Evol. Microbiol.">
        <title>Promethearchaeum syntrophicum gen. nov., sp. nov., an anaerobic, obligately syntrophic archaeon, the first isolate of the lineage 'Asgard' archaea, and proposal of the new archaeal phylum Promethearchaeota phyl. nov. and kingdom Promethearchaeati regn. nov.</title>
        <authorList>
            <person name="Imachi H."/>
            <person name="Nobu M.K."/>
            <person name="Kato S."/>
            <person name="Takaki Y."/>
            <person name="Miyazaki M."/>
            <person name="Miyata M."/>
            <person name="Ogawara M."/>
            <person name="Saito Y."/>
            <person name="Sakai S."/>
            <person name="Tahara Y.O."/>
            <person name="Takano Y."/>
            <person name="Tasumi E."/>
            <person name="Uematsu K."/>
            <person name="Yoshimura T."/>
            <person name="Itoh T."/>
            <person name="Ohkuma M."/>
            <person name="Takai K."/>
        </authorList>
    </citation>
    <scope>NUCLEOTIDE SEQUENCE [LARGE SCALE GENOMIC DNA]</scope>
    <source>
        <strain evidence="2 3">MK-D1</strain>
    </source>
</reference>
<keyword evidence="1" id="KW-0812">Transmembrane</keyword>
<feature type="transmembrane region" description="Helical" evidence="1">
    <location>
        <begin position="313"/>
        <end position="333"/>
    </location>
</feature>
<dbReference type="Proteomes" id="UP000321408">
    <property type="component" value="Chromosome"/>
</dbReference>
<keyword evidence="1" id="KW-1133">Transmembrane helix</keyword>
<keyword evidence="3" id="KW-1185">Reference proteome</keyword>
<evidence type="ECO:0000313" key="2">
    <source>
        <dbReference type="EMBL" id="QEE16755.1"/>
    </source>
</evidence>
<dbReference type="RefSeq" id="WP_147663688.1">
    <property type="nucleotide sequence ID" value="NZ_CP042905.2"/>
</dbReference>
<feature type="transmembrane region" description="Helical" evidence="1">
    <location>
        <begin position="95"/>
        <end position="114"/>
    </location>
</feature>
<feature type="transmembrane region" description="Helical" evidence="1">
    <location>
        <begin position="359"/>
        <end position="377"/>
    </location>
</feature>
<feature type="transmembrane region" description="Helical" evidence="1">
    <location>
        <begin position="68"/>
        <end position="88"/>
    </location>
</feature>
<feature type="transmembrane region" description="Helical" evidence="1">
    <location>
        <begin position="250"/>
        <end position="268"/>
    </location>
</feature>
<dbReference type="AlphaFoldDB" id="A0A5B9DCM3"/>
<organism evidence="2 3">
    <name type="scientific">Promethearchaeum syntrophicum</name>
    <dbReference type="NCBI Taxonomy" id="2594042"/>
    <lineage>
        <taxon>Archaea</taxon>
        <taxon>Promethearchaeati</taxon>
        <taxon>Promethearchaeota</taxon>
        <taxon>Promethearchaeia</taxon>
        <taxon>Promethearchaeales</taxon>
        <taxon>Promethearchaeaceae</taxon>
        <taxon>Promethearchaeum</taxon>
    </lineage>
</organism>
<dbReference type="GeneID" id="41330569"/>
<feature type="transmembrane region" description="Helical" evidence="1">
    <location>
        <begin position="126"/>
        <end position="148"/>
    </location>
</feature>
<proteinExistence type="predicted"/>
<dbReference type="EMBL" id="CP042905">
    <property type="protein sequence ID" value="QEE16755.1"/>
    <property type="molecule type" value="Genomic_DNA"/>
</dbReference>
<keyword evidence="1" id="KW-0472">Membrane</keyword>
<dbReference type="KEGG" id="psyt:DSAG12_02585"/>